<keyword evidence="5" id="KW-1185">Reference proteome</keyword>
<evidence type="ECO:0000313" key="5">
    <source>
        <dbReference type="Proteomes" id="UP000320390"/>
    </source>
</evidence>
<dbReference type="PIRSF" id="PIRSF036883">
    <property type="entry name" value="RR_HD-GYP_mod"/>
    <property type="match status" value="1"/>
</dbReference>
<sequence length="410" mass="44546">MTQPEKQRILFLDDEEDVLHSLRCALRRERGRWDMRFVTSGAEALASLEQSPAELIVSDMRMPGMNGAEFLRKASELLPRSVRIVLSGEAEDEITVRAIPFAHQWLAKPTERDDLVRVIERSLKTREVTQSGAAHAMVTSTNRLPILPSVYLELTALLSNDDASIESISDIIEHQPCVSARVLQLSNSAFFGIPRTIESIREAVTFLGFATISQLVLAAEVISQLEPSEQAFPMDQFLKEANATSAVASDLLGRGPAAHTAASAGLLHHIGQLVLAQTPELGASYIAECVGLPHDQWSDVEMRLFGATHADVGAALLAVWGLPHELVEAVAFQHDPDPHLFTGMEAAVAVHIAHTIVSHEVAKEQDGAYSEDGPRFSEGASAYLDGETLSRLSALARRALMIERAGAEAT</sequence>
<dbReference type="Proteomes" id="UP000320390">
    <property type="component" value="Chromosome"/>
</dbReference>
<dbReference type="SUPFAM" id="SSF52172">
    <property type="entry name" value="CheY-like"/>
    <property type="match status" value="1"/>
</dbReference>
<feature type="modified residue" description="4-aspartylphosphate" evidence="1">
    <location>
        <position position="59"/>
    </location>
</feature>
<dbReference type="PANTHER" id="PTHR33525:SF6">
    <property type="entry name" value="HDOD DOMAIN-CONTAINING PROTEIN"/>
    <property type="match status" value="1"/>
</dbReference>
<dbReference type="Pfam" id="PF00072">
    <property type="entry name" value="Response_reg"/>
    <property type="match status" value="1"/>
</dbReference>
<dbReference type="GO" id="GO:0000160">
    <property type="term" value="P:phosphorelay signal transduction system"/>
    <property type="evidence" value="ECO:0007669"/>
    <property type="project" value="InterPro"/>
</dbReference>
<protein>
    <submittedName>
        <fullName evidence="4">Hydrogenase transcriptional regulatory protein hupR1</fullName>
    </submittedName>
</protein>
<evidence type="ECO:0000259" key="2">
    <source>
        <dbReference type="PROSITE" id="PS50110"/>
    </source>
</evidence>
<feature type="domain" description="Response regulatory" evidence="2">
    <location>
        <begin position="8"/>
        <end position="123"/>
    </location>
</feature>
<dbReference type="Gene3D" id="3.40.50.2300">
    <property type="match status" value="1"/>
</dbReference>
<dbReference type="InterPro" id="IPR052340">
    <property type="entry name" value="RNase_Y/CdgJ"/>
</dbReference>
<dbReference type="InterPro" id="IPR014626">
    <property type="entry name" value="Sig_transdc_resp-reg_put"/>
</dbReference>
<organism evidence="4 5">
    <name type="scientific">Saltatorellus ferox</name>
    <dbReference type="NCBI Taxonomy" id="2528018"/>
    <lineage>
        <taxon>Bacteria</taxon>
        <taxon>Pseudomonadati</taxon>
        <taxon>Planctomycetota</taxon>
        <taxon>Planctomycetia</taxon>
        <taxon>Planctomycetia incertae sedis</taxon>
        <taxon>Saltatorellus</taxon>
    </lineage>
</organism>
<feature type="domain" description="HDOD" evidence="3">
    <location>
        <begin position="144"/>
        <end position="336"/>
    </location>
</feature>
<reference evidence="4 5" key="1">
    <citation type="submission" date="2019-02" db="EMBL/GenBank/DDBJ databases">
        <title>Deep-cultivation of Planctomycetes and their phenomic and genomic characterization uncovers novel biology.</title>
        <authorList>
            <person name="Wiegand S."/>
            <person name="Jogler M."/>
            <person name="Boedeker C."/>
            <person name="Pinto D."/>
            <person name="Vollmers J."/>
            <person name="Rivas-Marin E."/>
            <person name="Kohn T."/>
            <person name="Peeters S.H."/>
            <person name="Heuer A."/>
            <person name="Rast P."/>
            <person name="Oberbeckmann S."/>
            <person name="Bunk B."/>
            <person name="Jeske O."/>
            <person name="Meyerdierks A."/>
            <person name="Storesund J.E."/>
            <person name="Kallscheuer N."/>
            <person name="Luecker S."/>
            <person name="Lage O.M."/>
            <person name="Pohl T."/>
            <person name="Merkel B.J."/>
            <person name="Hornburger P."/>
            <person name="Mueller R.-W."/>
            <person name="Bruemmer F."/>
            <person name="Labrenz M."/>
            <person name="Spormann A.M."/>
            <person name="Op den Camp H."/>
            <person name="Overmann J."/>
            <person name="Amann R."/>
            <person name="Jetten M.S.M."/>
            <person name="Mascher T."/>
            <person name="Medema M.H."/>
            <person name="Devos D.P."/>
            <person name="Kaster A.-K."/>
            <person name="Ovreas L."/>
            <person name="Rohde M."/>
            <person name="Galperin M.Y."/>
            <person name="Jogler C."/>
        </authorList>
    </citation>
    <scope>NUCLEOTIDE SEQUENCE [LARGE SCALE GENOMIC DNA]</scope>
    <source>
        <strain evidence="4 5">Poly30</strain>
    </source>
</reference>
<evidence type="ECO:0000313" key="4">
    <source>
        <dbReference type="EMBL" id="QDV09472.1"/>
    </source>
</evidence>
<dbReference type="InterPro" id="IPR013976">
    <property type="entry name" value="HDOD"/>
</dbReference>
<dbReference type="EMBL" id="CP036434">
    <property type="protein sequence ID" value="QDV09472.1"/>
    <property type="molecule type" value="Genomic_DNA"/>
</dbReference>
<dbReference type="OrthoDB" id="9788446at2"/>
<keyword evidence="1" id="KW-0597">Phosphoprotein</keyword>
<gene>
    <name evidence="4" type="primary">hupR1</name>
    <name evidence="4" type="ORF">Poly30_50300</name>
</gene>
<dbReference type="InterPro" id="IPR001789">
    <property type="entry name" value="Sig_transdc_resp-reg_receiver"/>
</dbReference>
<dbReference type="InterPro" id="IPR011006">
    <property type="entry name" value="CheY-like_superfamily"/>
</dbReference>
<dbReference type="PROSITE" id="PS51833">
    <property type="entry name" value="HDOD"/>
    <property type="match status" value="1"/>
</dbReference>
<evidence type="ECO:0000259" key="3">
    <source>
        <dbReference type="PROSITE" id="PS51833"/>
    </source>
</evidence>
<dbReference type="Pfam" id="PF08668">
    <property type="entry name" value="HDOD"/>
    <property type="match status" value="1"/>
</dbReference>
<dbReference type="Gene3D" id="1.10.3210.10">
    <property type="entry name" value="Hypothetical protein af1432"/>
    <property type="match status" value="1"/>
</dbReference>
<name>A0A518EZE4_9BACT</name>
<dbReference type="RefSeq" id="WP_145203893.1">
    <property type="nucleotide sequence ID" value="NZ_CP036434.1"/>
</dbReference>
<evidence type="ECO:0000256" key="1">
    <source>
        <dbReference type="PROSITE-ProRule" id="PRU00169"/>
    </source>
</evidence>
<proteinExistence type="predicted"/>
<dbReference type="SUPFAM" id="SSF109604">
    <property type="entry name" value="HD-domain/PDEase-like"/>
    <property type="match status" value="1"/>
</dbReference>
<accession>A0A518EZE4</accession>
<dbReference type="PANTHER" id="PTHR33525">
    <property type="match status" value="1"/>
</dbReference>
<dbReference type="AlphaFoldDB" id="A0A518EZE4"/>
<dbReference type="PROSITE" id="PS50110">
    <property type="entry name" value="RESPONSE_REGULATORY"/>
    <property type="match status" value="1"/>
</dbReference>
<dbReference type="SMART" id="SM00448">
    <property type="entry name" value="REC"/>
    <property type="match status" value="1"/>
</dbReference>